<comment type="caution">
    <text evidence="1">The sequence shown here is derived from an EMBL/GenBank/DDBJ whole genome shotgun (WGS) entry which is preliminary data.</text>
</comment>
<evidence type="ECO:0000313" key="2">
    <source>
        <dbReference type="Proteomes" id="UP000266677"/>
    </source>
</evidence>
<dbReference type="Proteomes" id="UP000266677">
    <property type="component" value="Unassembled WGS sequence"/>
</dbReference>
<keyword evidence="2" id="KW-1185">Reference proteome</keyword>
<proteinExistence type="predicted"/>
<name>A0A3A4KEV4_9NOCA</name>
<sequence length="532" mass="57654">MPAVTLPSGVVGEFVNGGAIDITEQGSPGWWANYLWQKFTQRDLTYYFEGNLLRQIPIRTRRDRMNMLWAYFIGQPPLPQVAEGYTVTFQDILRKGRATYAPMAINPVVDRMEVTGIGSTATVDVDAASSPAGLAKQIFDGSNFPAAVKDAITYALVMGEGYLMAVPAAEGSPDKIPLITAEDPRLCIGEPDTMNPNQLRAALKIGYDPVAGREIMWLFVGGQRFSASRMSVPNPSPAGPGFGGFKWDGPPTDMPEIAGFGGVPVVRLVNVRGLGEFEPHLDLLDRINDTILQRIVITWYQSFRQRAIKGDLQGDEAQDGAPEPDFTDVFKADPGALWHVPDGVDFWESSQADMTPIITSIRDDVKEFAAVLGIPLYLITPDAANQSAEGAVSQREALRFKVRDRRARSLPLLRQVLAMAFAFAGSPQSASTIDIQWGTIEGRSLAEMAAAVAQTTNVLSKRRQMIDIMDMTPEEAALNIQELLQDLLLFQAALPAPPVATTPVDASGNSFAPNTSAADQTANLHAMSTAGN</sequence>
<accession>A0A3A4KEV4</accession>
<organism evidence="1 2">
    <name type="scientific">Nocardia panacis</name>
    <dbReference type="NCBI Taxonomy" id="2340916"/>
    <lineage>
        <taxon>Bacteria</taxon>
        <taxon>Bacillati</taxon>
        <taxon>Actinomycetota</taxon>
        <taxon>Actinomycetes</taxon>
        <taxon>Mycobacteriales</taxon>
        <taxon>Nocardiaceae</taxon>
        <taxon>Nocardia</taxon>
    </lineage>
</organism>
<dbReference type="EMBL" id="QZFU01000020">
    <property type="protein sequence ID" value="RJO74162.1"/>
    <property type="molecule type" value="Genomic_DNA"/>
</dbReference>
<evidence type="ECO:0000313" key="1">
    <source>
        <dbReference type="EMBL" id="RJO74162.1"/>
    </source>
</evidence>
<gene>
    <name evidence="1" type="ORF">D5S18_18590</name>
</gene>
<reference evidence="1 2" key="1">
    <citation type="submission" date="2018-09" db="EMBL/GenBank/DDBJ databases">
        <title>YIM PH21274 draft genome.</title>
        <authorList>
            <person name="Miao C."/>
        </authorList>
    </citation>
    <scope>NUCLEOTIDE SEQUENCE [LARGE SCALE GENOMIC DNA]</scope>
    <source>
        <strain evidence="1 2">YIM PH 21724</strain>
    </source>
</reference>
<dbReference type="AlphaFoldDB" id="A0A3A4KEV4"/>
<dbReference type="InterPro" id="IPR021145">
    <property type="entry name" value="Portal_protein_SPP1_Gp6-like"/>
</dbReference>
<dbReference type="Pfam" id="PF05133">
    <property type="entry name" value="SPP1_portal"/>
    <property type="match status" value="1"/>
</dbReference>
<protein>
    <submittedName>
        <fullName evidence="1">Phage portal protein</fullName>
    </submittedName>
</protein>